<gene>
    <name evidence="1" type="primary">PARPA_12179.1 scaffold 44939</name>
</gene>
<name>A0A0B7NSA6_9FUNG</name>
<dbReference type="AlphaFoldDB" id="A0A0B7NSA6"/>
<evidence type="ECO:0000313" key="2">
    <source>
        <dbReference type="Proteomes" id="UP000054107"/>
    </source>
</evidence>
<evidence type="ECO:0000313" key="1">
    <source>
        <dbReference type="EMBL" id="CEP17879.1"/>
    </source>
</evidence>
<dbReference type="Proteomes" id="UP000054107">
    <property type="component" value="Unassembled WGS sequence"/>
</dbReference>
<protein>
    <submittedName>
        <fullName evidence="1">Uncharacterized protein</fullName>
    </submittedName>
</protein>
<dbReference type="EMBL" id="LN733737">
    <property type="protein sequence ID" value="CEP17879.1"/>
    <property type="molecule type" value="Genomic_DNA"/>
</dbReference>
<reference evidence="1 2" key="1">
    <citation type="submission" date="2014-09" db="EMBL/GenBank/DDBJ databases">
        <authorList>
            <person name="Ellenberger Sabrina"/>
        </authorList>
    </citation>
    <scope>NUCLEOTIDE SEQUENCE [LARGE SCALE GENOMIC DNA]</scope>
    <source>
        <strain evidence="1 2">CBS 412.66</strain>
    </source>
</reference>
<sequence length="143" mass="16688">MGGGYMTYATYLDNAKYFSTCHPFLVESAHAYVKRFIESSDMEIEKAKVKLKIRSPVVNVLPDCNRKLMPTTGLPCAHELKRNRQLLVEDFDKHWRLRVKPTQTLLPDQIPLPEYIDLEFGYENPGTNYLLLKREKPATQWQQ</sequence>
<organism evidence="1 2">
    <name type="scientific">Parasitella parasitica</name>
    <dbReference type="NCBI Taxonomy" id="35722"/>
    <lineage>
        <taxon>Eukaryota</taxon>
        <taxon>Fungi</taxon>
        <taxon>Fungi incertae sedis</taxon>
        <taxon>Mucoromycota</taxon>
        <taxon>Mucoromycotina</taxon>
        <taxon>Mucoromycetes</taxon>
        <taxon>Mucorales</taxon>
        <taxon>Mucorineae</taxon>
        <taxon>Mucoraceae</taxon>
        <taxon>Parasitella</taxon>
    </lineage>
</organism>
<keyword evidence="2" id="KW-1185">Reference proteome</keyword>
<accession>A0A0B7NSA6</accession>
<proteinExistence type="predicted"/>